<dbReference type="EMBL" id="CAJVPZ010011440">
    <property type="protein sequence ID" value="CAG8630056.1"/>
    <property type="molecule type" value="Genomic_DNA"/>
</dbReference>
<dbReference type="Proteomes" id="UP000789396">
    <property type="component" value="Unassembled WGS sequence"/>
</dbReference>
<dbReference type="PANTHER" id="PTHR45786">
    <property type="entry name" value="DNA BINDING PROTEIN-LIKE"/>
    <property type="match status" value="1"/>
</dbReference>
<dbReference type="OrthoDB" id="2361514at2759"/>
<sequence length="218" mass="24777">TEFDSNDFSPLLTTEVPMITDFKLTNTQSNLSSHHDKTKCYDMGKMDQTCQHYKAKFWMIEKNQNSEYAAPKFLLCCASSKVQLPPLLEPPLYLLNLYILTNSDAINFCKHIRAYNSALACIFFGANIDKQFLGHGISNFRIHGQVYHLIRSLLPNKDIRRYNAPTAPDVAAIMVVMDILYRAHVQLQDLDDANDISAVIEYEALTQLENILLLSGIL</sequence>
<evidence type="ECO:0000313" key="1">
    <source>
        <dbReference type="EMBL" id="CAG8630056.1"/>
    </source>
</evidence>
<name>A0A9N9GVP3_9GLOM</name>
<reference evidence="1" key="1">
    <citation type="submission" date="2021-06" db="EMBL/GenBank/DDBJ databases">
        <authorList>
            <person name="Kallberg Y."/>
            <person name="Tangrot J."/>
            <person name="Rosling A."/>
        </authorList>
    </citation>
    <scope>NUCLEOTIDE SEQUENCE</scope>
    <source>
        <strain evidence="1">IN212</strain>
    </source>
</reference>
<proteinExistence type="predicted"/>
<protein>
    <submittedName>
        <fullName evidence="1">3847_t:CDS:1</fullName>
    </submittedName>
</protein>
<keyword evidence="2" id="KW-1185">Reference proteome</keyword>
<comment type="caution">
    <text evidence="1">The sequence shown here is derived from an EMBL/GenBank/DDBJ whole genome shotgun (WGS) entry which is preliminary data.</text>
</comment>
<organism evidence="1 2">
    <name type="scientific">Racocetra fulgida</name>
    <dbReference type="NCBI Taxonomy" id="60492"/>
    <lineage>
        <taxon>Eukaryota</taxon>
        <taxon>Fungi</taxon>
        <taxon>Fungi incertae sedis</taxon>
        <taxon>Mucoromycota</taxon>
        <taxon>Glomeromycotina</taxon>
        <taxon>Glomeromycetes</taxon>
        <taxon>Diversisporales</taxon>
        <taxon>Gigasporaceae</taxon>
        <taxon>Racocetra</taxon>
    </lineage>
</organism>
<accession>A0A9N9GVP3</accession>
<dbReference type="AlphaFoldDB" id="A0A9N9GVP3"/>
<gene>
    <name evidence="1" type="ORF">RFULGI_LOCUS7686</name>
</gene>
<feature type="non-terminal residue" evidence="1">
    <location>
        <position position="218"/>
    </location>
</feature>
<evidence type="ECO:0000313" key="2">
    <source>
        <dbReference type="Proteomes" id="UP000789396"/>
    </source>
</evidence>
<dbReference type="PANTHER" id="PTHR45786:SF74">
    <property type="entry name" value="ATP-DEPENDENT DNA HELICASE"/>
    <property type="match status" value="1"/>
</dbReference>